<dbReference type="SMART" id="SM00164">
    <property type="entry name" value="TBC"/>
    <property type="match status" value="1"/>
</dbReference>
<dbReference type="Proteomes" id="UP000236319">
    <property type="component" value="Unassembled WGS sequence"/>
</dbReference>
<dbReference type="Gene3D" id="1.10.8.270">
    <property type="entry name" value="putative rabgap domain of human tbc1 domain family member 14 like domains"/>
    <property type="match status" value="1"/>
</dbReference>
<dbReference type="EMBL" id="BDSA01000003">
    <property type="protein sequence ID" value="GBE61694.1"/>
    <property type="molecule type" value="Genomic_DNA"/>
</dbReference>
<evidence type="ECO:0000256" key="1">
    <source>
        <dbReference type="SAM" id="Phobius"/>
    </source>
</evidence>
<evidence type="ECO:0000313" key="4">
    <source>
        <dbReference type="Proteomes" id="UP000236319"/>
    </source>
</evidence>
<dbReference type="GO" id="GO:0005096">
    <property type="term" value="F:GTPase activator activity"/>
    <property type="evidence" value="ECO:0007669"/>
    <property type="project" value="TreeGrafter"/>
</dbReference>
<dbReference type="PROSITE" id="PS50086">
    <property type="entry name" value="TBC_RABGAP"/>
    <property type="match status" value="1"/>
</dbReference>
<reference evidence="3 4" key="1">
    <citation type="journal article" date="2017" name="BMC Genomics">
        <title>Whole-genome assembly of Babesia ovata and comparative genomics between closely related pathogens.</title>
        <authorList>
            <person name="Yamagishi J."/>
            <person name="Asada M."/>
            <person name="Hakimi H."/>
            <person name="Tanaka T.Q."/>
            <person name="Sugimoto C."/>
            <person name="Kawazu S."/>
        </authorList>
    </citation>
    <scope>NUCLEOTIDE SEQUENCE [LARGE SCALE GENOMIC DNA]</scope>
    <source>
        <strain evidence="3 4">Miyake</strain>
    </source>
</reference>
<keyword evidence="1" id="KW-0472">Membrane</keyword>
<dbReference type="PANTHER" id="PTHR22957:SF26">
    <property type="entry name" value="LD44506P"/>
    <property type="match status" value="1"/>
</dbReference>
<dbReference type="GeneID" id="39875464"/>
<evidence type="ECO:0000259" key="2">
    <source>
        <dbReference type="PROSITE" id="PS50086"/>
    </source>
</evidence>
<accession>A0A2H6KFD4</accession>
<keyword evidence="1" id="KW-0812">Transmembrane</keyword>
<protein>
    <submittedName>
        <fullName evidence="3">TBC domain containing protein</fullName>
    </submittedName>
</protein>
<dbReference type="Gene3D" id="1.10.472.80">
    <property type="entry name" value="Ypt/Rab-GAP domain of gyp1p, domain 3"/>
    <property type="match status" value="1"/>
</dbReference>
<dbReference type="InterPro" id="IPR000195">
    <property type="entry name" value="Rab-GAP-TBC_dom"/>
</dbReference>
<dbReference type="InterPro" id="IPR035969">
    <property type="entry name" value="Rab-GAP_TBC_sf"/>
</dbReference>
<dbReference type="VEuPathDB" id="PiroplasmaDB:BOVATA_031870"/>
<dbReference type="OrthoDB" id="26371at2759"/>
<keyword evidence="4" id="KW-1185">Reference proteome</keyword>
<name>A0A2H6KFD4_9APIC</name>
<gene>
    <name evidence="3" type="ORF">BOVATA_031870</name>
</gene>
<comment type="caution">
    <text evidence="3">The sequence shown here is derived from an EMBL/GenBank/DDBJ whole genome shotgun (WGS) entry which is preliminary data.</text>
</comment>
<dbReference type="SUPFAM" id="SSF47923">
    <property type="entry name" value="Ypt/Rab-GAP domain of gyp1p"/>
    <property type="match status" value="2"/>
</dbReference>
<dbReference type="RefSeq" id="XP_028867937.1">
    <property type="nucleotide sequence ID" value="XM_029012104.1"/>
</dbReference>
<feature type="transmembrane region" description="Helical" evidence="1">
    <location>
        <begin position="364"/>
        <end position="387"/>
    </location>
</feature>
<dbReference type="AlphaFoldDB" id="A0A2H6KFD4"/>
<evidence type="ECO:0000313" key="3">
    <source>
        <dbReference type="EMBL" id="GBE61694.1"/>
    </source>
</evidence>
<organism evidence="3 4">
    <name type="scientific">Babesia ovata</name>
    <dbReference type="NCBI Taxonomy" id="189622"/>
    <lineage>
        <taxon>Eukaryota</taxon>
        <taxon>Sar</taxon>
        <taxon>Alveolata</taxon>
        <taxon>Apicomplexa</taxon>
        <taxon>Aconoidasida</taxon>
        <taxon>Piroplasmida</taxon>
        <taxon>Babesiidae</taxon>
        <taxon>Babesia</taxon>
    </lineage>
</organism>
<dbReference type="PANTHER" id="PTHR22957">
    <property type="entry name" value="TBC1 DOMAIN FAMILY MEMBER GTPASE-ACTIVATING PROTEIN"/>
    <property type="match status" value="1"/>
</dbReference>
<proteinExistence type="predicted"/>
<sequence length="436" mass="50516">MRSRKKALSPSNIPVLSLKNCQGSLPPASCSQRLHRLSTALAAPIVDIGKSTSPLAHRLAAALVKQILWLGVPEDAPLTHRADAWRLVLGYLPVVTASREQQLERKRRHYQDMYKQHCDADVMCESDQKTLKQIRVDLPRTNQSIRLFKDKRVQKLMERVLYIWSVRNPASGYVQGINDLLVLFVAALSRPYMGCFSLDTEAVDRLTERDLEEIEADSFYCLSRILSHMQDNYTENQPGVYKSLNRLKDLMKRIDVKLCDHLEALGIDFMQFPFRWMNCMMIRELPLDCAIRLWDTYIAEINEGIVAFHEYVSAVFLSVWSDELLHMDYQQCLLFLQRLPTLDWGIEEVDAVISKADALRKLPQTGICLCVILLYMLLLLCAAWCWVRPRFMPFPFVEADLPHYRLVKRADVGVHQPSTLRLIVWALQVPPYWWQR</sequence>
<keyword evidence="1" id="KW-1133">Transmembrane helix</keyword>
<dbReference type="Pfam" id="PF00566">
    <property type="entry name" value="RabGAP-TBC"/>
    <property type="match status" value="1"/>
</dbReference>
<feature type="domain" description="Rab-GAP TBC" evidence="2">
    <location>
        <begin position="75"/>
        <end position="301"/>
    </location>
</feature>